<keyword evidence="4" id="KW-1185">Reference proteome</keyword>
<evidence type="ECO:0000259" key="2">
    <source>
        <dbReference type="Pfam" id="PF00144"/>
    </source>
</evidence>
<feature type="signal peptide" evidence="1">
    <location>
        <begin position="1"/>
        <end position="27"/>
    </location>
</feature>
<feature type="domain" description="Beta-lactamase-related" evidence="2">
    <location>
        <begin position="37"/>
        <end position="354"/>
    </location>
</feature>
<comment type="caution">
    <text evidence="3">The sequence shown here is derived from an EMBL/GenBank/DDBJ whole genome shotgun (WGS) entry which is preliminary data.</text>
</comment>
<evidence type="ECO:0000313" key="3">
    <source>
        <dbReference type="EMBL" id="MBN7820070.1"/>
    </source>
</evidence>
<organism evidence="3 4">
    <name type="scientific">Bowmanella yangjiangensis</name>
    <dbReference type="NCBI Taxonomy" id="2811230"/>
    <lineage>
        <taxon>Bacteria</taxon>
        <taxon>Pseudomonadati</taxon>
        <taxon>Pseudomonadota</taxon>
        <taxon>Gammaproteobacteria</taxon>
        <taxon>Alteromonadales</taxon>
        <taxon>Alteromonadaceae</taxon>
        <taxon>Bowmanella</taxon>
    </lineage>
</organism>
<keyword evidence="1" id="KW-0732">Signal</keyword>
<proteinExistence type="predicted"/>
<dbReference type="PANTHER" id="PTHR46825:SF9">
    <property type="entry name" value="BETA-LACTAMASE-RELATED DOMAIN-CONTAINING PROTEIN"/>
    <property type="match status" value="1"/>
</dbReference>
<dbReference type="EMBL" id="JAFKCS010000007">
    <property type="protein sequence ID" value="MBN7820070.1"/>
    <property type="molecule type" value="Genomic_DNA"/>
</dbReference>
<gene>
    <name evidence="3" type="ORF">J0A65_09350</name>
</gene>
<reference evidence="3 4" key="1">
    <citation type="submission" date="2021-03" db="EMBL/GenBank/DDBJ databases">
        <title>novel species isolated from a fishpond in China.</title>
        <authorList>
            <person name="Lu H."/>
            <person name="Cai Z."/>
        </authorList>
    </citation>
    <scope>NUCLEOTIDE SEQUENCE [LARGE SCALE GENOMIC DNA]</scope>
    <source>
        <strain evidence="3 4">Y57</strain>
    </source>
</reference>
<feature type="chain" id="PRO_5047132500" evidence="1">
    <location>
        <begin position="28"/>
        <end position="482"/>
    </location>
</feature>
<dbReference type="InterPro" id="IPR012338">
    <property type="entry name" value="Beta-lactam/transpept-like"/>
</dbReference>
<accession>A0ABS3CSN3</accession>
<dbReference type="InterPro" id="IPR001466">
    <property type="entry name" value="Beta-lactam-related"/>
</dbReference>
<dbReference type="Gene3D" id="3.40.710.10">
    <property type="entry name" value="DD-peptidase/beta-lactamase superfamily"/>
    <property type="match status" value="1"/>
</dbReference>
<dbReference type="SUPFAM" id="SSF56601">
    <property type="entry name" value="beta-lactamase/transpeptidase-like"/>
    <property type="match status" value="1"/>
</dbReference>
<dbReference type="Proteomes" id="UP000663992">
    <property type="component" value="Unassembled WGS sequence"/>
</dbReference>
<dbReference type="PANTHER" id="PTHR46825">
    <property type="entry name" value="D-ALANYL-D-ALANINE-CARBOXYPEPTIDASE/ENDOPEPTIDASE AMPH"/>
    <property type="match status" value="1"/>
</dbReference>
<evidence type="ECO:0000313" key="4">
    <source>
        <dbReference type="Proteomes" id="UP000663992"/>
    </source>
</evidence>
<name>A0ABS3CSN3_9ALTE</name>
<dbReference type="RefSeq" id="WP_206593906.1">
    <property type="nucleotide sequence ID" value="NZ_JAFKCS010000007.1"/>
</dbReference>
<evidence type="ECO:0000256" key="1">
    <source>
        <dbReference type="SAM" id="SignalP"/>
    </source>
</evidence>
<dbReference type="Pfam" id="PF00144">
    <property type="entry name" value="Beta-lactamase"/>
    <property type="match status" value="1"/>
</dbReference>
<protein>
    <submittedName>
        <fullName evidence="3">Beta-lactamase family protein</fullName>
    </submittedName>
</protein>
<sequence length="482" mass="54488">MNIAITTSLKLMALLALLYLPLCPVIAQPQVPETDIDSLFASYTDNTPGVAVVIVRNGEVIFRRGYGLANLEYGIPITPQTVFNVGSVSKQFTAFAIYLLAEQGKLSLDDDIRRYLPELPKFGKPITIKHLCYHTSGLKEPLALLSFAGWRMDDYISTAHVLQLLSRQTALNFESGSAFRYSNANYVLLAEIVARVSGESFADFTRKNIFEPLGMQQSQFYDDNERLIKNRAYSYDFEDGKFKKEKLNAAYVGSTALYTTAEDLAKWNANFQKPKIGNPALLQKFNALATLDDGTPALLSKDMNIQHAKGQFYRNYRGIETYIHTGGDAFFRSFFGRFPQEDLSIIVLSNSPHFVAFPMGMKLLEILVADKMLPLHEEAATIPTPPATKSEAVAETDLAQYQGHFYSTELNSTFEVQLKGAQLWLRHFRLEEIPLEPLPEKGSFSGRNYYPFSLHFRQNEQGQVQEMEVQDFRGEKLIFEKH</sequence>
<dbReference type="InterPro" id="IPR050491">
    <property type="entry name" value="AmpC-like"/>
</dbReference>